<organism evidence="1 2">
    <name type="scientific">Punica granatum</name>
    <name type="common">Pomegranate</name>
    <dbReference type="NCBI Taxonomy" id="22663"/>
    <lineage>
        <taxon>Eukaryota</taxon>
        <taxon>Viridiplantae</taxon>
        <taxon>Streptophyta</taxon>
        <taxon>Embryophyta</taxon>
        <taxon>Tracheophyta</taxon>
        <taxon>Spermatophyta</taxon>
        <taxon>Magnoliopsida</taxon>
        <taxon>eudicotyledons</taxon>
        <taxon>Gunneridae</taxon>
        <taxon>Pentapetalae</taxon>
        <taxon>rosids</taxon>
        <taxon>malvids</taxon>
        <taxon>Myrtales</taxon>
        <taxon>Lythraceae</taxon>
        <taxon>Punica</taxon>
    </lineage>
</organism>
<gene>
    <name evidence="1" type="ORF">CDL15_Pgr000350</name>
</gene>
<dbReference type="AlphaFoldDB" id="A0A218XSK4"/>
<name>A0A218XSK4_PUNGR</name>
<protein>
    <submittedName>
        <fullName evidence="1">Uncharacterized protein</fullName>
    </submittedName>
</protein>
<accession>A0A218XSK4</accession>
<dbReference type="Proteomes" id="UP000197138">
    <property type="component" value="Unassembled WGS sequence"/>
</dbReference>
<evidence type="ECO:0000313" key="2">
    <source>
        <dbReference type="Proteomes" id="UP000197138"/>
    </source>
</evidence>
<proteinExistence type="predicted"/>
<reference evidence="2" key="1">
    <citation type="journal article" date="2017" name="Plant J.">
        <title>The pomegranate (Punica granatum L.) genome and the genomics of punicalagin biosynthesis.</title>
        <authorList>
            <person name="Qin G."/>
            <person name="Xu C."/>
            <person name="Ming R."/>
            <person name="Tang H."/>
            <person name="Guyot R."/>
            <person name="Kramer E.M."/>
            <person name="Hu Y."/>
            <person name="Yi X."/>
            <person name="Qi Y."/>
            <person name="Xu X."/>
            <person name="Gao Z."/>
            <person name="Pan H."/>
            <person name="Jian J."/>
            <person name="Tian Y."/>
            <person name="Yue Z."/>
            <person name="Xu Y."/>
        </authorList>
    </citation>
    <scope>NUCLEOTIDE SEQUENCE [LARGE SCALE GENOMIC DNA]</scope>
    <source>
        <strain evidence="2">cv. Dabenzi</strain>
    </source>
</reference>
<dbReference type="EMBL" id="MTKT01000801">
    <property type="protein sequence ID" value="OWM87933.1"/>
    <property type="molecule type" value="Genomic_DNA"/>
</dbReference>
<sequence>MTKMFSKFSLLPHPFSLLPNVIVHHLPPSSTPPIFEPTLSSFPILIKTTLPSAKDVTIFVLLLPLALFMEEDDLREVREKIAIICRFATLSPVASRRQGDLLLSASSVRLSRTEVLWSQASIGNSELGLNLQIMKLKSETLG</sequence>
<comment type="caution">
    <text evidence="1">The sequence shown here is derived from an EMBL/GenBank/DDBJ whole genome shotgun (WGS) entry which is preliminary data.</text>
</comment>
<evidence type="ECO:0000313" key="1">
    <source>
        <dbReference type="EMBL" id="OWM87933.1"/>
    </source>
</evidence>